<evidence type="ECO:0000256" key="1">
    <source>
        <dbReference type="SAM" id="SignalP"/>
    </source>
</evidence>
<proteinExistence type="predicted"/>
<evidence type="ECO:0000313" key="3">
    <source>
        <dbReference type="Proteomes" id="UP000316781"/>
    </source>
</evidence>
<sequence>MFKQIILATSVALMAASTTPAAARSGQAGAHSSRPSETLVDARVASLFSQYPNGGPDLVAALEGLLEQSPALAADVAAAARLGNLDQENAAGLALADAQAALAAAGDIKGADALREAAARADPRTAAAYHAASGEVAFGESRGPGGQWYFGGVGSFGGGGGGSVGALGSRVSPN</sequence>
<dbReference type="RefSeq" id="WP_142864260.1">
    <property type="nucleotide sequence ID" value="NZ_VJMF01000084.1"/>
</dbReference>
<name>A0A549SFA2_METSR</name>
<dbReference type="AlphaFoldDB" id="A0A549SFA2"/>
<comment type="caution">
    <text evidence="2">The sequence shown here is derived from an EMBL/GenBank/DDBJ whole genome shotgun (WGS) entry which is preliminary data.</text>
</comment>
<feature type="chain" id="PRO_5022089802" evidence="1">
    <location>
        <begin position="24"/>
        <end position="174"/>
    </location>
</feature>
<reference evidence="2 3" key="1">
    <citation type="submission" date="2019-07" db="EMBL/GenBank/DDBJ databases">
        <title>Ln-dependent methylotrophs.</title>
        <authorList>
            <person name="Tani A."/>
        </authorList>
    </citation>
    <scope>NUCLEOTIDE SEQUENCE [LARGE SCALE GENOMIC DNA]</scope>
    <source>
        <strain evidence="2 3">SM89A</strain>
    </source>
</reference>
<evidence type="ECO:0000313" key="2">
    <source>
        <dbReference type="EMBL" id="TRL28309.1"/>
    </source>
</evidence>
<dbReference type="Proteomes" id="UP000316781">
    <property type="component" value="Unassembled WGS sequence"/>
</dbReference>
<gene>
    <name evidence="2" type="ORF">FM996_18565</name>
</gene>
<organism evidence="2 3">
    <name type="scientific">Methylosinus sporium</name>
    <dbReference type="NCBI Taxonomy" id="428"/>
    <lineage>
        <taxon>Bacteria</taxon>
        <taxon>Pseudomonadati</taxon>
        <taxon>Pseudomonadota</taxon>
        <taxon>Alphaproteobacteria</taxon>
        <taxon>Hyphomicrobiales</taxon>
        <taxon>Methylocystaceae</taxon>
        <taxon>Methylosinus</taxon>
    </lineage>
</organism>
<feature type="signal peptide" evidence="1">
    <location>
        <begin position="1"/>
        <end position="23"/>
    </location>
</feature>
<accession>A0A549SFA2</accession>
<dbReference type="EMBL" id="VJMF01000084">
    <property type="protein sequence ID" value="TRL28309.1"/>
    <property type="molecule type" value="Genomic_DNA"/>
</dbReference>
<protein>
    <submittedName>
        <fullName evidence="2">Uncharacterized protein</fullName>
    </submittedName>
</protein>
<keyword evidence="1" id="KW-0732">Signal</keyword>